<feature type="binding site" evidence="6">
    <location>
        <begin position="144"/>
        <end position="151"/>
    </location>
    <ligand>
        <name>ATP</name>
        <dbReference type="ChEBI" id="CHEBI:30616"/>
    </ligand>
</feature>
<evidence type="ECO:0000256" key="7">
    <source>
        <dbReference type="SAM" id="Coils"/>
    </source>
</evidence>
<dbReference type="InterPro" id="IPR002110">
    <property type="entry name" value="Ankyrin_rpt"/>
</dbReference>
<dbReference type="Gene3D" id="1.25.40.20">
    <property type="entry name" value="Ankyrin repeat-containing domain"/>
    <property type="match status" value="1"/>
</dbReference>
<dbReference type="PROSITE" id="PS50088">
    <property type="entry name" value="ANK_REPEAT"/>
    <property type="match status" value="1"/>
</dbReference>
<dbReference type="PANTHER" id="PTHR21529">
    <property type="entry name" value="MAMMARY TURMOR VIRUS RECEPTOR HOMOLOG 1, 2 MTVR1, 2"/>
    <property type="match status" value="1"/>
</dbReference>
<organism evidence="9">
    <name type="scientific">Candidatus Kentrum sp. DK</name>
    <dbReference type="NCBI Taxonomy" id="2126562"/>
    <lineage>
        <taxon>Bacteria</taxon>
        <taxon>Pseudomonadati</taxon>
        <taxon>Pseudomonadota</taxon>
        <taxon>Gammaproteobacteria</taxon>
        <taxon>Candidatus Kentrum</taxon>
    </lineage>
</organism>
<proteinExistence type="predicted"/>
<dbReference type="PANTHER" id="PTHR21529:SF4">
    <property type="entry name" value="TPR AND ANKYRIN REPEAT-CONTAINING PROTEIN 1"/>
    <property type="match status" value="1"/>
</dbReference>
<dbReference type="PROSITE" id="PS51198">
    <property type="entry name" value="UVRD_HELICASE_ATP_BIND"/>
    <property type="match status" value="1"/>
</dbReference>
<keyword evidence="1 6" id="KW-0547">Nucleotide-binding</keyword>
<dbReference type="Gene3D" id="3.40.50.300">
    <property type="entry name" value="P-loop containing nucleotide triphosphate hydrolases"/>
    <property type="match status" value="2"/>
</dbReference>
<feature type="coiled-coil region" evidence="7">
    <location>
        <begin position="579"/>
        <end position="611"/>
    </location>
</feature>
<dbReference type="EMBL" id="CAADEY010000005">
    <property type="protein sequence ID" value="VFJ43353.1"/>
    <property type="molecule type" value="Genomic_DNA"/>
</dbReference>
<accession>A0A450RW48</accession>
<evidence type="ECO:0000256" key="2">
    <source>
        <dbReference type="ARBA" id="ARBA00022801"/>
    </source>
</evidence>
<dbReference type="GO" id="GO:0005524">
    <property type="term" value="F:ATP binding"/>
    <property type="evidence" value="ECO:0007669"/>
    <property type="project" value="UniProtKB-UniRule"/>
</dbReference>
<keyword evidence="7" id="KW-0175">Coiled coil</keyword>
<dbReference type="SMART" id="SM00248">
    <property type="entry name" value="ANK"/>
    <property type="match status" value="1"/>
</dbReference>
<keyword evidence="2 6" id="KW-0378">Hydrolase</keyword>
<evidence type="ECO:0000256" key="3">
    <source>
        <dbReference type="ARBA" id="ARBA00022806"/>
    </source>
</evidence>
<dbReference type="Pfam" id="PF00023">
    <property type="entry name" value="Ank"/>
    <property type="match status" value="1"/>
</dbReference>
<gene>
    <name evidence="9" type="ORF">BECKDK2373C_GA0170839_100529</name>
</gene>
<evidence type="ECO:0000256" key="1">
    <source>
        <dbReference type="ARBA" id="ARBA00022741"/>
    </source>
</evidence>
<sequence length="944" mass="108834">MKLLFYNELDTKGIPNFRKVKSFLEADDFRSAEVKKIGPDLYRAKLDRSNRLLFSVRAYQGERYALILECIANHAYDKSRFLKGDAPIDENKIPAVKDPGGEEAAPLVYVNPNLPTFHLLDKILSFDEAQAAVYQLQPPLIIIGSAGSGKTALTLEKIKEWEGDVLYVTRSPYLVHNSRNLYFALGYENEAQNLDFFSFQEYLESIRVPEGMDLSYREFVLWHQRQGTGRALRDPHQVFEEFRGVLTGAVTDSDSPTLSREEYLALGVKQSLFSGQEREEAYDLFLRYLAYMKDHDRYDANILSHQYLTEVEPRYDFLVVDEVQDLTNVQIRLILASLRQPRNFLLCGDSNQIVHPNFFSWSKLKSYFYRQEGNDAPTELIRILNTNYRNSVEVTEVANRILKIKNARFGSVDKESNYLVSSNSDNQGVVVLLPDDKAIGREIDDKTRASTRFAVIVMHPDQKILARAHFRTPLIFSIQEAKGLEYENIILYNFASADEARFREITQGVNQEDLIPDTLTFARGRDKSDKSLEIYKFYVNALYVAITRAVRNIYLIEANPKQRLFDLLGLQVTRERLGLGEYGSSLEEWRAEANKLELQGKQEQADEIRSQILKEKAVPWKPLVGEELAALERKALEDGNRKAKLSLFEYALVYNDQYRLNQLIMSGFDPAKYPDKGFKALEKKHYMAYTLKSTGAALRQCDQYGTDFRDIFNQTPLMIAARIGNAELVDALIARGADTEKFDNAGLNAFLIALAEACKDEKYAAKKLAPIYQKLRPDSLSVQVDGKLVKLDNHLMEFLMLCLMMALFYTRLGRKIDNDRFDLLESTDFVEALSVFPDRLVPDRRKKRPYLSSILSKNEVNGNDRYNRKLFLRIKRGHYLINPKLSVRVEGQWRRIYDLLSPEMIAGKYPLFSGTMEQLHGEWLRARTDENLQRFRELLRELTE</sequence>
<dbReference type="GO" id="GO:0016787">
    <property type="term" value="F:hydrolase activity"/>
    <property type="evidence" value="ECO:0007669"/>
    <property type="project" value="UniProtKB-UniRule"/>
</dbReference>
<evidence type="ECO:0000256" key="4">
    <source>
        <dbReference type="ARBA" id="ARBA00022840"/>
    </source>
</evidence>
<dbReference type="GO" id="GO:0004386">
    <property type="term" value="F:helicase activity"/>
    <property type="evidence" value="ECO:0007669"/>
    <property type="project" value="UniProtKB-UniRule"/>
</dbReference>
<evidence type="ECO:0000256" key="5">
    <source>
        <dbReference type="PROSITE-ProRule" id="PRU00023"/>
    </source>
</evidence>
<keyword evidence="5" id="KW-0040">ANK repeat</keyword>
<evidence type="ECO:0000313" key="9">
    <source>
        <dbReference type="EMBL" id="VFJ43353.1"/>
    </source>
</evidence>
<evidence type="ECO:0000259" key="8">
    <source>
        <dbReference type="PROSITE" id="PS51198"/>
    </source>
</evidence>
<keyword evidence="3 6" id="KW-0347">Helicase</keyword>
<dbReference type="Pfam" id="PF00580">
    <property type="entry name" value="UvrD-helicase"/>
    <property type="match status" value="1"/>
</dbReference>
<dbReference type="SUPFAM" id="SSF52540">
    <property type="entry name" value="P-loop containing nucleoside triphosphate hydrolases"/>
    <property type="match status" value="1"/>
</dbReference>
<protein>
    <submittedName>
        <fullName evidence="9">Superfamily I DNA or RNA helicase</fullName>
    </submittedName>
</protein>
<dbReference type="InterPro" id="IPR027417">
    <property type="entry name" value="P-loop_NTPase"/>
</dbReference>
<feature type="repeat" description="ANK" evidence="5">
    <location>
        <begin position="712"/>
        <end position="744"/>
    </location>
</feature>
<dbReference type="AlphaFoldDB" id="A0A450RW48"/>
<dbReference type="InterPro" id="IPR039904">
    <property type="entry name" value="TRANK1"/>
</dbReference>
<dbReference type="InterPro" id="IPR036770">
    <property type="entry name" value="Ankyrin_rpt-contain_sf"/>
</dbReference>
<evidence type="ECO:0000256" key="6">
    <source>
        <dbReference type="PROSITE-ProRule" id="PRU00560"/>
    </source>
</evidence>
<dbReference type="InterPro" id="IPR014016">
    <property type="entry name" value="UvrD-like_ATP-bd"/>
</dbReference>
<dbReference type="SUPFAM" id="SSF48403">
    <property type="entry name" value="Ankyrin repeat"/>
    <property type="match status" value="1"/>
</dbReference>
<reference evidence="9" key="1">
    <citation type="submission" date="2019-02" db="EMBL/GenBank/DDBJ databases">
        <authorList>
            <person name="Gruber-Vodicka R. H."/>
            <person name="Seah K. B. B."/>
        </authorList>
    </citation>
    <scope>NUCLEOTIDE SEQUENCE</scope>
    <source>
        <strain evidence="9">BECK_DK161</strain>
    </source>
</reference>
<dbReference type="PROSITE" id="PS50297">
    <property type="entry name" value="ANK_REP_REGION"/>
    <property type="match status" value="1"/>
</dbReference>
<keyword evidence="4 6" id="KW-0067">ATP-binding</keyword>
<name>A0A450RW48_9GAMM</name>
<feature type="domain" description="UvrD-like helicase ATP-binding" evidence="8">
    <location>
        <begin position="123"/>
        <end position="391"/>
    </location>
</feature>